<keyword evidence="2" id="KW-1185">Reference proteome</keyword>
<dbReference type="Proteomes" id="UP001139981">
    <property type="component" value="Unassembled WGS sequence"/>
</dbReference>
<organism evidence="1 2">
    <name type="scientific">Coemansia aciculifera</name>
    <dbReference type="NCBI Taxonomy" id="417176"/>
    <lineage>
        <taxon>Eukaryota</taxon>
        <taxon>Fungi</taxon>
        <taxon>Fungi incertae sedis</taxon>
        <taxon>Zoopagomycota</taxon>
        <taxon>Kickxellomycotina</taxon>
        <taxon>Kickxellomycetes</taxon>
        <taxon>Kickxellales</taxon>
        <taxon>Kickxellaceae</taxon>
        <taxon>Coemansia</taxon>
    </lineage>
</organism>
<protein>
    <submittedName>
        <fullName evidence="1">Uncharacterized protein</fullName>
    </submittedName>
</protein>
<sequence>MAQFLAQQEQQEQRQQQQNYQRYQQRQQQQFRGQAVEYVPDDVSDGVSFDLRPSQQASQQNHMNGYHQVHRNASASQATQRHTPMQGSDMTMGSLAGRQHQLERRSHSGQALTHIHQPTYHSRYAPAHRPVPVQSYLRQPVHRIPTEQLQPVVLQHGSMPGAHQQRMCMLGQLRAVVTVSPGSEHFHRGLASHLPAKLKKRPGLAQEVEVFDNRDMLIGTLEQSVTQTIHALLSDGAIQVLGLMTEPLRGKFIAPILLSFYAGMALARDVVRLFERSGIYLDQSSAETQTMLRELEMDSNRLTQGMAYVSRHPTRDQSGLVNVTTNSDSHVPSVFTEMGLHASRDGGGGV</sequence>
<feature type="non-terminal residue" evidence="1">
    <location>
        <position position="350"/>
    </location>
</feature>
<name>A0ACC1LUA4_9FUNG</name>
<comment type="caution">
    <text evidence="1">The sequence shown here is derived from an EMBL/GenBank/DDBJ whole genome shotgun (WGS) entry which is preliminary data.</text>
</comment>
<evidence type="ECO:0000313" key="2">
    <source>
        <dbReference type="Proteomes" id="UP001139981"/>
    </source>
</evidence>
<dbReference type="EMBL" id="JANBVB010003079">
    <property type="protein sequence ID" value="KAJ2880609.1"/>
    <property type="molecule type" value="Genomic_DNA"/>
</dbReference>
<proteinExistence type="predicted"/>
<gene>
    <name evidence="1" type="ORF">IWW38_005920</name>
</gene>
<accession>A0ACC1LUA4</accession>
<reference evidence="1" key="1">
    <citation type="submission" date="2022-07" db="EMBL/GenBank/DDBJ databases">
        <title>Phylogenomic reconstructions and comparative analyses of Kickxellomycotina fungi.</title>
        <authorList>
            <person name="Reynolds N.K."/>
            <person name="Stajich J.E."/>
            <person name="Barry K."/>
            <person name="Grigoriev I.V."/>
            <person name="Crous P."/>
            <person name="Smith M.E."/>
        </authorList>
    </citation>
    <scope>NUCLEOTIDE SEQUENCE</scope>
    <source>
        <strain evidence="1">CBS 190363</strain>
    </source>
</reference>
<evidence type="ECO:0000313" key="1">
    <source>
        <dbReference type="EMBL" id="KAJ2880609.1"/>
    </source>
</evidence>